<name>A0A804LVB5_MAIZE</name>
<sequence>MANRSASRVRPSATKTVEERRGRADGDRTDRVGVREAGVGCGSGCRQPEDGEGT</sequence>
<keyword evidence="3" id="KW-1185">Reference proteome</keyword>
<protein>
    <submittedName>
        <fullName evidence="2">Uncharacterized protein</fullName>
    </submittedName>
</protein>
<proteinExistence type="predicted"/>
<reference evidence="3" key="1">
    <citation type="submission" date="2015-12" db="EMBL/GenBank/DDBJ databases">
        <title>Update maize B73 reference genome by single molecule sequencing technologies.</title>
        <authorList>
            <consortium name="Maize Genome Sequencing Project"/>
            <person name="Ware D."/>
        </authorList>
    </citation>
    <scope>NUCLEOTIDE SEQUENCE [LARGE SCALE GENOMIC DNA]</scope>
    <source>
        <strain evidence="3">cv. B73</strain>
    </source>
</reference>
<evidence type="ECO:0000256" key="1">
    <source>
        <dbReference type="SAM" id="MobiDB-lite"/>
    </source>
</evidence>
<evidence type="ECO:0000313" key="3">
    <source>
        <dbReference type="Proteomes" id="UP000007305"/>
    </source>
</evidence>
<feature type="region of interest" description="Disordered" evidence="1">
    <location>
        <begin position="1"/>
        <end position="54"/>
    </location>
</feature>
<dbReference type="Gramene" id="Zm00001eb039320_T001">
    <property type="protein sequence ID" value="Zm00001eb039320_P001"/>
    <property type="gene ID" value="Zm00001eb039320"/>
</dbReference>
<organism evidence="2 3">
    <name type="scientific">Zea mays</name>
    <name type="common">Maize</name>
    <dbReference type="NCBI Taxonomy" id="4577"/>
    <lineage>
        <taxon>Eukaryota</taxon>
        <taxon>Viridiplantae</taxon>
        <taxon>Streptophyta</taxon>
        <taxon>Embryophyta</taxon>
        <taxon>Tracheophyta</taxon>
        <taxon>Spermatophyta</taxon>
        <taxon>Magnoliopsida</taxon>
        <taxon>Liliopsida</taxon>
        <taxon>Poales</taxon>
        <taxon>Poaceae</taxon>
        <taxon>PACMAD clade</taxon>
        <taxon>Panicoideae</taxon>
        <taxon>Andropogonodae</taxon>
        <taxon>Andropogoneae</taxon>
        <taxon>Tripsacinae</taxon>
        <taxon>Zea</taxon>
    </lineage>
</organism>
<dbReference type="AlphaFoldDB" id="A0A804LVB5"/>
<dbReference type="Proteomes" id="UP000007305">
    <property type="component" value="Chromosome 1"/>
</dbReference>
<dbReference type="EnsemblPlants" id="Zm00001eb039320_T001">
    <property type="protein sequence ID" value="Zm00001eb039320_P001"/>
    <property type="gene ID" value="Zm00001eb039320"/>
</dbReference>
<evidence type="ECO:0000313" key="2">
    <source>
        <dbReference type="EnsemblPlants" id="Zm00001eb039320_P001"/>
    </source>
</evidence>
<reference evidence="2" key="2">
    <citation type="submission" date="2019-07" db="EMBL/GenBank/DDBJ databases">
        <authorList>
            <person name="Seetharam A."/>
            <person name="Woodhouse M."/>
            <person name="Cannon E."/>
        </authorList>
    </citation>
    <scope>NUCLEOTIDE SEQUENCE [LARGE SCALE GENOMIC DNA]</scope>
    <source>
        <strain evidence="2">cv. B73</strain>
    </source>
</reference>
<feature type="compositionally biased region" description="Basic and acidic residues" evidence="1">
    <location>
        <begin position="16"/>
        <end position="34"/>
    </location>
</feature>
<reference evidence="2" key="3">
    <citation type="submission" date="2021-05" db="UniProtKB">
        <authorList>
            <consortium name="EnsemblPlants"/>
        </authorList>
    </citation>
    <scope>IDENTIFICATION</scope>
    <source>
        <strain evidence="2">cv. B73</strain>
    </source>
</reference>
<dbReference type="InParanoid" id="A0A804LVB5"/>
<accession>A0A804LVB5</accession>